<evidence type="ECO:0000313" key="3">
    <source>
        <dbReference type="Proteomes" id="UP000076532"/>
    </source>
</evidence>
<dbReference type="Proteomes" id="UP000076532">
    <property type="component" value="Unassembled WGS sequence"/>
</dbReference>
<organism evidence="2 3">
    <name type="scientific">Athelia psychrophila</name>
    <dbReference type="NCBI Taxonomy" id="1759441"/>
    <lineage>
        <taxon>Eukaryota</taxon>
        <taxon>Fungi</taxon>
        <taxon>Dikarya</taxon>
        <taxon>Basidiomycota</taxon>
        <taxon>Agaricomycotina</taxon>
        <taxon>Agaricomycetes</taxon>
        <taxon>Agaricomycetidae</taxon>
        <taxon>Atheliales</taxon>
        <taxon>Atheliaceae</taxon>
        <taxon>Athelia</taxon>
    </lineage>
</organism>
<dbReference type="EMBL" id="KV417576">
    <property type="protein sequence ID" value="KZP18045.1"/>
    <property type="molecule type" value="Genomic_DNA"/>
</dbReference>
<dbReference type="AlphaFoldDB" id="A0A166GPR5"/>
<evidence type="ECO:0000313" key="2">
    <source>
        <dbReference type="EMBL" id="KZP18045.1"/>
    </source>
</evidence>
<evidence type="ECO:0000256" key="1">
    <source>
        <dbReference type="SAM" id="MobiDB-lite"/>
    </source>
</evidence>
<protein>
    <submittedName>
        <fullName evidence="2">Uncharacterized protein</fullName>
    </submittedName>
</protein>
<feature type="region of interest" description="Disordered" evidence="1">
    <location>
        <begin position="1"/>
        <end position="21"/>
    </location>
</feature>
<keyword evidence="3" id="KW-1185">Reference proteome</keyword>
<accession>A0A166GPR5</accession>
<gene>
    <name evidence="2" type="ORF">FIBSPDRAFT_893773</name>
</gene>
<proteinExistence type="predicted"/>
<reference evidence="2 3" key="1">
    <citation type="journal article" date="2016" name="Mol. Biol. Evol.">
        <title>Comparative Genomics of Early-Diverging Mushroom-Forming Fungi Provides Insights into the Origins of Lignocellulose Decay Capabilities.</title>
        <authorList>
            <person name="Nagy L.G."/>
            <person name="Riley R."/>
            <person name="Tritt A."/>
            <person name="Adam C."/>
            <person name="Daum C."/>
            <person name="Floudas D."/>
            <person name="Sun H."/>
            <person name="Yadav J.S."/>
            <person name="Pangilinan J."/>
            <person name="Larsson K.H."/>
            <person name="Matsuura K."/>
            <person name="Barry K."/>
            <person name="Labutti K."/>
            <person name="Kuo R."/>
            <person name="Ohm R.A."/>
            <person name="Bhattacharya S.S."/>
            <person name="Shirouzu T."/>
            <person name="Yoshinaga Y."/>
            <person name="Martin F.M."/>
            <person name="Grigoriev I.V."/>
            <person name="Hibbett D.S."/>
        </authorList>
    </citation>
    <scope>NUCLEOTIDE SEQUENCE [LARGE SCALE GENOMIC DNA]</scope>
    <source>
        <strain evidence="2 3">CBS 109695</strain>
    </source>
</reference>
<name>A0A166GPR5_9AGAM</name>
<sequence>MYKRESQTGLPVLMKDAESGPNKHDIKPVRLVWVESTAGDGGGVAAAGIGLELPCSCSCGVRRDSCARHIGVDGGRVGVGGGRVGVGGGVNTLRGRFRFRLVEPPALSGETRLGDRVIWRVPNSNIQAGTLTSMSPAP</sequence>